<name>A0A0L0QS83_VIRPA</name>
<organism evidence="2 3">
    <name type="scientific">Virgibacillus pantothenticus</name>
    <dbReference type="NCBI Taxonomy" id="1473"/>
    <lineage>
        <taxon>Bacteria</taxon>
        <taxon>Bacillati</taxon>
        <taxon>Bacillota</taxon>
        <taxon>Bacilli</taxon>
        <taxon>Bacillales</taxon>
        <taxon>Bacillaceae</taxon>
        <taxon>Virgibacillus</taxon>
    </lineage>
</organism>
<accession>A0A0L0QS83</accession>
<dbReference type="Proteomes" id="UP000036780">
    <property type="component" value="Unassembled WGS sequence"/>
</dbReference>
<proteinExistence type="predicted"/>
<dbReference type="OrthoDB" id="2355620at2"/>
<dbReference type="Gene3D" id="3.40.1580.10">
    <property type="entry name" value="SMI1/KNR4-like"/>
    <property type="match status" value="1"/>
</dbReference>
<dbReference type="SMART" id="SM00860">
    <property type="entry name" value="SMI1_KNR4"/>
    <property type="match status" value="1"/>
</dbReference>
<dbReference type="AlphaFoldDB" id="A0A0L0QS83"/>
<reference evidence="3" key="1">
    <citation type="submission" date="2015-07" db="EMBL/GenBank/DDBJ databases">
        <title>Fjat-10053 dsm26.</title>
        <authorList>
            <person name="Liu B."/>
            <person name="Wang J."/>
            <person name="Zhu Y."/>
            <person name="Liu G."/>
            <person name="Chen Q."/>
            <person name="Chen Z."/>
            <person name="Lan J."/>
            <person name="Che J."/>
            <person name="Ge C."/>
            <person name="Shi H."/>
            <person name="Pan Z."/>
            <person name="Liu X."/>
        </authorList>
    </citation>
    <scope>NUCLEOTIDE SEQUENCE [LARGE SCALE GENOMIC DNA]</scope>
    <source>
        <strain evidence="3">DSM 26</strain>
    </source>
</reference>
<protein>
    <recommendedName>
        <fullName evidence="1">Knr4/Smi1-like domain-containing protein</fullName>
    </recommendedName>
</protein>
<dbReference type="GeneID" id="66872835"/>
<dbReference type="PATRIC" id="fig|1473.5.peg.4434"/>
<evidence type="ECO:0000259" key="1">
    <source>
        <dbReference type="SMART" id="SM00860"/>
    </source>
</evidence>
<feature type="domain" description="Knr4/Smi1-like" evidence="1">
    <location>
        <begin position="43"/>
        <end position="151"/>
    </location>
</feature>
<dbReference type="InterPro" id="IPR018958">
    <property type="entry name" value="Knr4/Smi1-like_dom"/>
</dbReference>
<sequence length="181" mass="20951">MEVGQLIQKTLDGLKQRLNSDGTITVQEEGGAIFELSCSFQNPATKEQIENFQFEHNCCLPIDYQNFLLEHNGARIFEDLDLYSLEGLIAYKDPSLPDGCICIASYLDTRIVIDTRIYKQGDHDYLFCLDSVDSFEDGINLNANFEIWLDRLIIAQGAKYWEWQDSNTFYYRWNHVLANNN</sequence>
<dbReference type="InterPro" id="IPR037883">
    <property type="entry name" value="Knr4/Smi1-like_sf"/>
</dbReference>
<gene>
    <name evidence="2" type="ORF">AFK71_07070</name>
</gene>
<keyword evidence="3" id="KW-1185">Reference proteome</keyword>
<dbReference type="Pfam" id="PF09346">
    <property type="entry name" value="SMI1_KNR4"/>
    <property type="match status" value="1"/>
</dbReference>
<comment type="caution">
    <text evidence="2">The sequence shown here is derived from an EMBL/GenBank/DDBJ whole genome shotgun (WGS) entry which is preliminary data.</text>
</comment>
<evidence type="ECO:0000313" key="3">
    <source>
        <dbReference type="Proteomes" id="UP000036780"/>
    </source>
</evidence>
<evidence type="ECO:0000313" key="2">
    <source>
        <dbReference type="EMBL" id="KNE21417.1"/>
    </source>
</evidence>
<dbReference type="EMBL" id="LGTO01000005">
    <property type="protein sequence ID" value="KNE21417.1"/>
    <property type="molecule type" value="Genomic_DNA"/>
</dbReference>
<dbReference type="SUPFAM" id="SSF160631">
    <property type="entry name" value="SMI1/KNR4-like"/>
    <property type="match status" value="1"/>
</dbReference>
<dbReference type="RefSeq" id="WP_050350845.1">
    <property type="nucleotide sequence ID" value="NZ_CP073011.1"/>
</dbReference>